<evidence type="ECO:0000259" key="6">
    <source>
        <dbReference type="Pfam" id="PF00955"/>
    </source>
</evidence>
<sequence>MRASKVASLFCFRSRSRENVIRYAFRTSAADGSDGRDSNADRLADGLLPDHNCYRCLFGLAFYTDLVAYRNRFYSDLTEPFGRQGSELGVIFSTIILVYFIVLAPTLSFGALLSSIVSPDFSIPLCIFASGVAQCLFSLVGGQPLLIVGITGPMLILEICIKLVCDANQSFLPFMRLLTALYTSMFGLLAVLANAGWLVLRVRRSVNEIFNCFVSFYFILKALRSLFEIHIQPISSPAVNYAFFPFLNSICCFHLSTGIEGLAVTPVKSLHSTINNLTSRTGNVTNVTTDDAAKNLANPRSSISVVDSGLHHARMIATLLLAILTFTVCLWLQAIKRRRYCRRSVRILLGYFNIPIGLACAVLVNRVLFPHIRVPVIKMPTRGNGSVLSVIISFPTHLSTSSLAGTANKFTSFLFHPRSHGLAAFMALCLVPAIATGTMLSGIVVAKSDRRLRKPCLFSLDLAVCLCILPVICALLGWPFLSPAAIRSNAHTIALTKWNMHTPPGIPHRIVGCVEQRLTGLGIGVLVASSVLIEAQLFARIPVGALHGMFLFMGTMGLRDLVLVRRVCALLKRCKHWKDHEYVCNFSSSTIAGFVVIQLGFTMLLLALNLLTELAQIGTTSLVFPYILLTFAVLREQALPRCALFGPFLEQMDRLHQLQLPRLKCLRACQHNRTLVCRSEYHSDVHSSHSGAQCQSGCKYEPTDLAGTTHRLFVTSHGGGSNLSHELTGEGGILFVKYDSNKGSGSGSWMKPDRKLGELFRSQSDPTGLDDLTPESARPQSLMCFNDNDCLLEHTHSSSSASLCYLSGVDGYSDSEVEMRLDNPYCLD</sequence>
<proteinExistence type="predicted"/>
<feature type="domain" description="Bicarbonate transporter-like transmembrane" evidence="6">
    <location>
        <begin position="64"/>
        <end position="637"/>
    </location>
</feature>
<feature type="transmembrane region" description="Helical" evidence="5">
    <location>
        <begin position="541"/>
        <end position="562"/>
    </location>
</feature>
<organism evidence="7 8">
    <name type="scientific">Paragonimus westermani</name>
    <dbReference type="NCBI Taxonomy" id="34504"/>
    <lineage>
        <taxon>Eukaryota</taxon>
        <taxon>Metazoa</taxon>
        <taxon>Spiralia</taxon>
        <taxon>Lophotrochozoa</taxon>
        <taxon>Platyhelminthes</taxon>
        <taxon>Trematoda</taxon>
        <taxon>Digenea</taxon>
        <taxon>Plagiorchiida</taxon>
        <taxon>Troglotremata</taxon>
        <taxon>Troglotrematidae</taxon>
        <taxon>Paragonimus</taxon>
    </lineage>
</organism>
<accession>A0A5J4NTQ8</accession>
<feature type="transmembrane region" description="Helical" evidence="5">
    <location>
        <begin position="614"/>
        <end position="634"/>
    </location>
</feature>
<dbReference type="Pfam" id="PF00955">
    <property type="entry name" value="HCO3_cotransp"/>
    <property type="match status" value="1"/>
</dbReference>
<evidence type="ECO:0000256" key="4">
    <source>
        <dbReference type="ARBA" id="ARBA00023136"/>
    </source>
</evidence>
<dbReference type="InterPro" id="IPR003020">
    <property type="entry name" value="HCO3_transpt_euk"/>
</dbReference>
<feature type="transmembrane region" description="Helical" evidence="5">
    <location>
        <begin position="315"/>
        <end position="335"/>
    </location>
</feature>
<dbReference type="PANTHER" id="PTHR11453">
    <property type="entry name" value="ANION EXCHANGE PROTEIN"/>
    <property type="match status" value="1"/>
</dbReference>
<dbReference type="GO" id="GO:0015701">
    <property type="term" value="P:bicarbonate transport"/>
    <property type="evidence" value="ECO:0007669"/>
    <property type="project" value="TreeGrafter"/>
</dbReference>
<keyword evidence="3 5" id="KW-1133">Transmembrane helix</keyword>
<keyword evidence="4 5" id="KW-0472">Membrane</keyword>
<name>A0A5J4NTQ8_9TREM</name>
<feature type="transmembrane region" description="Helical" evidence="5">
    <location>
        <begin position="458"/>
        <end position="481"/>
    </location>
</feature>
<comment type="subcellular location">
    <subcellularLocation>
        <location evidence="1">Membrane</location>
        <topology evidence="1">Multi-pass membrane protein</topology>
    </subcellularLocation>
</comment>
<feature type="transmembrane region" description="Helical" evidence="5">
    <location>
        <begin position="121"/>
        <end position="140"/>
    </location>
</feature>
<feature type="transmembrane region" description="Helical" evidence="5">
    <location>
        <begin position="583"/>
        <end position="608"/>
    </location>
</feature>
<feature type="transmembrane region" description="Helical" evidence="5">
    <location>
        <begin position="177"/>
        <end position="200"/>
    </location>
</feature>
<evidence type="ECO:0000256" key="5">
    <source>
        <dbReference type="SAM" id="Phobius"/>
    </source>
</evidence>
<reference evidence="7 8" key="1">
    <citation type="journal article" date="2019" name="Gigascience">
        <title>Whole-genome sequence of the oriental lung fluke Paragonimus westermani.</title>
        <authorList>
            <person name="Oey H."/>
            <person name="Zakrzewski M."/>
            <person name="Narain K."/>
            <person name="Devi K.R."/>
            <person name="Agatsuma T."/>
            <person name="Nawaratna S."/>
            <person name="Gobert G.N."/>
            <person name="Jones M.K."/>
            <person name="Ragan M.A."/>
            <person name="McManus D.P."/>
            <person name="Krause L."/>
        </authorList>
    </citation>
    <scope>NUCLEOTIDE SEQUENCE [LARGE SCALE GENOMIC DNA]</scope>
    <source>
        <strain evidence="7 8">IND2009</strain>
    </source>
</reference>
<dbReference type="AlphaFoldDB" id="A0A5J4NTQ8"/>
<dbReference type="EMBL" id="QNGE01000889">
    <property type="protein sequence ID" value="KAA3678976.1"/>
    <property type="molecule type" value="Genomic_DNA"/>
</dbReference>
<dbReference type="GO" id="GO:0005452">
    <property type="term" value="F:solute:inorganic anion antiporter activity"/>
    <property type="evidence" value="ECO:0007669"/>
    <property type="project" value="InterPro"/>
</dbReference>
<dbReference type="GO" id="GO:0006820">
    <property type="term" value="P:monoatomic anion transport"/>
    <property type="evidence" value="ECO:0007669"/>
    <property type="project" value="InterPro"/>
</dbReference>
<dbReference type="GO" id="GO:0005886">
    <property type="term" value="C:plasma membrane"/>
    <property type="evidence" value="ECO:0007669"/>
    <property type="project" value="TreeGrafter"/>
</dbReference>
<evidence type="ECO:0000256" key="2">
    <source>
        <dbReference type="ARBA" id="ARBA00022692"/>
    </source>
</evidence>
<feature type="transmembrane region" description="Helical" evidence="5">
    <location>
        <begin position="347"/>
        <end position="369"/>
    </location>
</feature>
<evidence type="ECO:0000256" key="3">
    <source>
        <dbReference type="ARBA" id="ARBA00022989"/>
    </source>
</evidence>
<keyword evidence="8" id="KW-1185">Reference proteome</keyword>
<dbReference type="PANTHER" id="PTHR11453:SF47">
    <property type="entry name" value="ANION EXCHANGE PROTEIN"/>
    <property type="match status" value="1"/>
</dbReference>
<dbReference type="InterPro" id="IPR011531">
    <property type="entry name" value="HCO3_transpt-like_TM_dom"/>
</dbReference>
<evidence type="ECO:0000256" key="1">
    <source>
        <dbReference type="ARBA" id="ARBA00004141"/>
    </source>
</evidence>
<feature type="transmembrane region" description="Helical" evidence="5">
    <location>
        <begin position="90"/>
        <end position="114"/>
    </location>
</feature>
<keyword evidence="2 5" id="KW-0812">Transmembrane</keyword>
<dbReference type="Proteomes" id="UP000324629">
    <property type="component" value="Unassembled WGS sequence"/>
</dbReference>
<evidence type="ECO:0000313" key="7">
    <source>
        <dbReference type="EMBL" id="KAA3678976.1"/>
    </source>
</evidence>
<evidence type="ECO:0000313" key="8">
    <source>
        <dbReference type="Proteomes" id="UP000324629"/>
    </source>
</evidence>
<feature type="transmembrane region" description="Helical" evidence="5">
    <location>
        <begin position="206"/>
        <end position="227"/>
    </location>
</feature>
<gene>
    <name evidence="7" type="ORF">DEA37_0002798</name>
</gene>
<comment type="caution">
    <text evidence="7">The sequence shown here is derived from an EMBL/GenBank/DDBJ whole genome shotgun (WGS) entry which is preliminary data.</text>
</comment>
<protein>
    <recommendedName>
        <fullName evidence="6">Bicarbonate transporter-like transmembrane domain-containing protein</fullName>
    </recommendedName>
</protein>
<dbReference type="GO" id="GO:0051453">
    <property type="term" value="P:regulation of intracellular pH"/>
    <property type="evidence" value="ECO:0007669"/>
    <property type="project" value="TreeGrafter"/>
</dbReference>
<feature type="transmembrane region" description="Helical" evidence="5">
    <location>
        <begin position="422"/>
        <end position="446"/>
    </location>
</feature>